<dbReference type="Proteomes" id="UP001327560">
    <property type="component" value="Chromosome 1"/>
</dbReference>
<evidence type="ECO:0000313" key="1">
    <source>
        <dbReference type="EMBL" id="WOK95370.1"/>
    </source>
</evidence>
<gene>
    <name evidence="1" type="ORF">Cni_G04077</name>
</gene>
<name>A0AAQ3Q1Y0_9LILI</name>
<accession>A0AAQ3Q1Y0</accession>
<dbReference type="AlphaFoldDB" id="A0AAQ3Q1Y0"/>
<proteinExistence type="predicted"/>
<sequence>MTTPIGRYRWSPPGPAEFHGSDVCIGRSRLKAHLEKIRARYKTPSSFVLHLFSFRLAASRLLFLPPGASPVIERERGLVHLLSSSRSR</sequence>
<organism evidence="1 2">
    <name type="scientific">Canna indica</name>
    <name type="common">Indian-shot</name>
    <dbReference type="NCBI Taxonomy" id="4628"/>
    <lineage>
        <taxon>Eukaryota</taxon>
        <taxon>Viridiplantae</taxon>
        <taxon>Streptophyta</taxon>
        <taxon>Embryophyta</taxon>
        <taxon>Tracheophyta</taxon>
        <taxon>Spermatophyta</taxon>
        <taxon>Magnoliopsida</taxon>
        <taxon>Liliopsida</taxon>
        <taxon>Zingiberales</taxon>
        <taxon>Cannaceae</taxon>
        <taxon>Canna</taxon>
    </lineage>
</organism>
<evidence type="ECO:0000313" key="2">
    <source>
        <dbReference type="Proteomes" id="UP001327560"/>
    </source>
</evidence>
<dbReference type="EMBL" id="CP136890">
    <property type="protein sequence ID" value="WOK95370.1"/>
    <property type="molecule type" value="Genomic_DNA"/>
</dbReference>
<keyword evidence="2" id="KW-1185">Reference proteome</keyword>
<reference evidence="1 2" key="1">
    <citation type="submission" date="2023-10" db="EMBL/GenBank/DDBJ databases">
        <title>Chromosome-scale genome assembly provides insights into flower coloration mechanisms of Canna indica.</title>
        <authorList>
            <person name="Li C."/>
        </authorList>
    </citation>
    <scope>NUCLEOTIDE SEQUENCE [LARGE SCALE GENOMIC DNA]</scope>
    <source>
        <tissue evidence="1">Flower</tissue>
    </source>
</reference>
<protein>
    <submittedName>
        <fullName evidence="1">Uncharacterized protein</fullName>
    </submittedName>
</protein>